<accession>A0ABY4M2E5</accession>
<sequence>MAGSIVTRLPFPFSGRTVAGAATYALKDVRYDVAIGGIPFLTAISDERPMTRELAQTQREQFDNSRNPGEQSLADWWLRSQSTFVGGAGLLYQDPDVSNEFAIRFGESVGVNPWVNGSLTMLRSTAVDIADATVNPHFVLGWDNAGTDSYWSGVATTLKSSDGTTITWGGVETIRSLASDGTNYYVADLNNVYKGAGTGNGAAWTATGTTNALVRWVKGRIMIALDHQVYEADAAGVKTLRFTHLNSAWTWTDFAEGTNAIYASGFAGSQSSIYKFELDATGDVPTLTTGGVLTAQLPHGEVVHSLLGYLGTFVGIGTNRGFRVGQIDDNGDIAYGPLLFATEGPVRSIAAFDRFFFVAAENSIDGSSGLYRVDLGQPIQTGDVTPGIRFAYATDLQSGVSGEVDSVTNFGNSDRMVFTVRASGSYLESAGELETSGTFTTGRVRYNTLIKKIFKFLSVKTPDDLAGSLTASIIDPGGGETSVITISQGGSAQIENVLLQSPATAVEWIQLKLTFNRSTVDTATGPEVNGWQFKALPGEVKQRIFTIPLACFDKEKDVHGQLVGFEGRTRARLEGFEELAQAGDAVQFQDLYNGLSYLVLIDEYQFEQKANPGLNGTNYGGYLYVKLRTIADVITA</sequence>
<protein>
    <submittedName>
        <fullName evidence="1">Uncharacterized protein</fullName>
    </submittedName>
</protein>
<organism evidence="1 2">
    <name type="scientific">Streptomyces halobius</name>
    <dbReference type="NCBI Taxonomy" id="2879846"/>
    <lineage>
        <taxon>Bacteria</taxon>
        <taxon>Bacillati</taxon>
        <taxon>Actinomycetota</taxon>
        <taxon>Actinomycetes</taxon>
        <taxon>Kitasatosporales</taxon>
        <taxon>Streptomycetaceae</taxon>
        <taxon>Streptomyces</taxon>
    </lineage>
</organism>
<keyword evidence="2" id="KW-1185">Reference proteome</keyword>
<dbReference type="EMBL" id="CP086322">
    <property type="protein sequence ID" value="UQA91627.1"/>
    <property type="molecule type" value="Genomic_DNA"/>
</dbReference>
<evidence type="ECO:0000313" key="2">
    <source>
        <dbReference type="Proteomes" id="UP000830115"/>
    </source>
</evidence>
<dbReference type="Proteomes" id="UP000830115">
    <property type="component" value="Chromosome"/>
</dbReference>
<reference evidence="1" key="1">
    <citation type="submission" date="2021-10" db="EMBL/GenBank/DDBJ databases">
        <title>Streptomyces nigrumlapis sp.nov.,an antimicrobial producing actinobacterium isolated from Black Gobi rocks.</title>
        <authorList>
            <person name="Wen Y."/>
            <person name="Zhang W."/>
            <person name="Liu X.G."/>
        </authorList>
    </citation>
    <scope>NUCLEOTIDE SEQUENCE</scope>
    <source>
        <strain evidence="1">ST13-2-2</strain>
    </source>
</reference>
<name>A0ABY4M2E5_9ACTN</name>
<proteinExistence type="predicted"/>
<evidence type="ECO:0000313" key="1">
    <source>
        <dbReference type="EMBL" id="UQA91627.1"/>
    </source>
</evidence>
<dbReference type="RefSeq" id="WP_248862435.1">
    <property type="nucleotide sequence ID" value="NZ_CP086322.1"/>
</dbReference>
<gene>
    <name evidence="1" type="ORF">K9S39_06930</name>
</gene>